<dbReference type="PANTHER" id="PTHR45339:SF1">
    <property type="entry name" value="HYBRID SIGNAL TRANSDUCTION HISTIDINE KINASE J"/>
    <property type="match status" value="1"/>
</dbReference>
<dbReference type="Pfam" id="PF00072">
    <property type="entry name" value="Response_reg"/>
    <property type="match status" value="1"/>
</dbReference>
<keyword evidence="9" id="KW-0067">ATP-binding</keyword>
<dbReference type="Gene3D" id="3.30.450.20">
    <property type="entry name" value="PAS domain"/>
    <property type="match status" value="1"/>
</dbReference>
<dbReference type="SUPFAM" id="SSF55874">
    <property type="entry name" value="ATPase domain of HSP90 chaperone/DNA topoisomerase II/histidine kinase"/>
    <property type="match status" value="1"/>
</dbReference>
<feature type="domain" description="Response regulatory" evidence="17">
    <location>
        <begin position="650"/>
        <end position="767"/>
    </location>
</feature>
<dbReference type="InterPro" id="IPR001789">
    <property type="entry name" value="Sig_transdc_resp-reg_receiver"/>
</dbReference>
<dbReference type="SMART" id="SM00304">
    <property type="entry name" value="HAMP"/>
    <property type="match status" value="1"/>
</dbReference>
<dbReference type="GO" id="GO:0000155">
    <property type="term" value="F:phosphorelay sensor kinase activity"/>
    <property type="evidence" value="ECO:0007669"/>
    <property type="project" value="InterPro"/>
</dbReference>
<dbReference type="GO" id="GO:0005524">
    <property type="term" value="F:ATP binding"/>
    <property type="evidence" value="ECO:0007669"/>
    <property type="project" value="UniProtKB-KW"/>
</dbReference>
<dbReference type="InterPro" id="IPR004358">
    <property type="entry name" value="Sig_transdc_His_kin-like_C"/>
</dbReference>
<dbReference type="InterPro" id="IPR003594">
    <property type="entry name" value="HATPase_dom"/>
</dbReference>
<evidence type="ECO:0000313" key="20">
    <source>
        <dbReference type="EMBL" id="MBB3902093.1"/>
    </source>
</evidence>
<dbReference type="EMBL" id="BSPG01000012">
    <property type="protein sequence ID" value="GLS44490.1"/>
    <property type="molecule type" value="Genomic_DNA"/>
</dbReference>
<evidence type="ECO:0000256" key="7">
    <source>
        <dbReference type="ARBA" id="ARBA00022741"/>
    </source>
</evidence>
<dbReference type="AlphaFoldDB" id="A0A7W6AF06"/>
<evidence type="ECO:0000256" key="13">
    <source>
        <dbReference type="PROSITE-ProRule" id="PRU00169"/>
    </source>
</evidence>
<dbReference type="InterPro" id="IPR011006">
    <property type="entry name" value="CheY-like_superfamily"/>
</dbReference>
<dbReference type="PROSITE" id="PS50885">
    <property type="entry name" value="HAMP"/>
    <property type="match status" value="1"/>
</dbReference>
<dbReference type="CDD" id="cd18774">
    <property type="entry name" value="PDC2_HK_sensor"/>
    <property type="match status" value="1"/>
</dbReference>
<dbReference type="CDD" id="cd16922">
    <property type="entry name" value="HATPase_EvgS-ArcB-TorS-like"/>
    <property type="match status" value="1"/>
</dbReference>
<sequence length="775" mass="82403">MRLRTLHAVLFAAIALILTLLGSAVTLKLAGKQLRAQIGGEMATVAGQVRRVLDRSVYGGWRDIRVLSAVAHTIAPTVDSRRAWLEAVKGSFPAYAWIGFADRNGVVTASTGRVLEGASVAERPWFTKGLVAPFAGDVHKALLLERYMPASEDGGPWRFIDVSAPLLDAAGSADGVVGAHLSWAWARGLTSSVVDPHAVKSPGIEVLIVDKDGSIILGPASVQGSAMPDTAKLWRKATAGDKFAVEHWPDGVTYLVGASRTIGVNDYPGLGWTVIVRQPVALAFAPAHRLASRLFTGGLILALVAACLGVLIGRRISRPLVRLTEAADALARSPDSATTLAPSGTVEVRRLAAAFTRMGEAVAERDRRLAEANEQLERRVEDRTRELEGMRRTAEQASQAKTEFLATMSHEIRTPLNGVIGYTEILLEENGLPPEQRRSVERIRGAGNALLTIVNDILDFSKVESGEIALDLRPFALSALVDEASSIVALGAAAKGLALTVSVAPDLPGRLVGDESRLRQILLNLLNNAIKFTRHGSVSLAVTGAAGENDGCTLLFTVTDTGIGIPADKLDRLFHRFSQVDGSIGREFGGTGLGLAISRQLAELMGGTMSVESEVDRGSCFTFTVSLPRAPEIAAPSAPGAESARPERLQILLAEDVAINQEIACKLLEMAGYSVDVVADGVEAVAAVQAKAYDLVLMDVQMPRMDGLAASRAIRDLDHPCNSVIIVAMTANVLPAEITRFREAGMDDHVGKPFKRTDLTAAVERWSRGRAAAAA</sequence>
<reference evidence="20 21" key="3">
    <citation type="submission" date="2020-08" db="EMBL/GenBank/DDBJ databases">
        <title>Genomic Encyclopedia of Type Strains, Phase IV (KMG-IV): sequencing the most valuable type-strain genomes for metagenomic binning, comparative biology and taxonomic classification.</title>
        <authorList>
            <person name="Goeker M."/>
        </authorList>
    </citation>
    <scope>NUCLEOTIDE SEQUENCE [LARGE SCALE GENOMIC DNA]</scope>
    <source>
        <strain evidence="20 21">DSM 24105</strain>
    </source>
</reference>
<dbReference type="GO" id="GO:0016020">
    <property type="term" value="C:membrane"/>
    <property type="evidence" value="ECO:0007669"/>
    <property type="project" value="UniProtKB-SubCell"/>
</dbReference>
<dbReference type="CDD" id="cd06225">
    <property type="entry name" value="HAMP"/>
    <property type="match status" value="1"/>
</dbReference>
<dbReference type="InterPro" id="IPR036097">
    <property type="entry name" value="HisK_dim/P_sf"/>
</dbReference>
<evidence type="ECO:0000256" key="9">
    <source>
        <dbReference type="ARBA" id="ARBA00022840"/>
    </source>
</evidence>
<dbReference type="Pfam" id="PF00512">
    <property type="entry name" value="HisKA"/>
    <property type="match status" value="1"/>
</dbReference>
<dbReference type="Proteomes" id="UP001156881">
    <property type="component" value="Unassembled WGS sequence"/>
</dbReference>
<dbReference type="SUPFAM" id="SSF47384">
    <property type="entry name" value="Homodimeric domain of signal transducing histidine kinase"/>
    <property type="match status" value="1"/>
</dbReference>
<evidence type="ECO:0000313" key="22">
    <source>
        <dbReference type="Proteomes" id="UP001156881"/>
    </source>
</evidence>
<protein>
    <recommendedName>
        <fullName evidence="3">histidine kinase</fullName>
        <ecNumber evidence="3">2.7.13.3</ecNumber>
    </recommendedName>
</protein>
<evidence type="ECO:0000256" key="5">
    <source>
        <dbReference type="ARBA" id="ARBA00022679"/>
    </source>
</evidence>
<evidence type="ECO:0000256" key="6">
    <source>
        <dbReference type="ARBA" id="ARBA00022692"/>
    </source>
</evidence>
<keyword evidence="22" id="KW-1185">Reference proteome</keyword>
<dbReference type="CDD" id="cd17546">
    <property type="entry name" value="REC_hyHK_CKI1_RcsC-like"/>
    <property type="match status" value="1"/>
</dbReference>
<dbReference type="Gene3D" id="6.10.340.10">
    <property type="match status" value="1"/>
</dbReference>
<keyword evidence="4 13" id="KW-0597">Phosphoprotein</keyword>
<evidence type="ECO:0000256" key="2">
    <source>
        <dbReference type="ARBA" id="ARBA00004370"/>
    </source>
</evidence>
<keyword evidence="12 15" id="KW-0472">Membrane</keyword>
<dbReference type="SUPFAM" id="SSF52172">
    <property type="entry name" value="CheY-like"/>
    <property type="match status" value="1"/>
</dbReference>
<name>A0A7W6AF06_9HYPH</name>
<dbReference type="PANTHER" id="PTHR45339">
    <property type="entry name" value="HYBRID SIGNAL TRANSDUCTION HISTIDINE KINASE J"/>
    <property type="match status" value="1"/>
</dbReference>
<dbReference type="PRINTS" id="PR00344">
    <property type="entry name" value="BCTRLSENSOR"/>
</dbReference>
<dbReference type="InterPro" id="IPR036890">
    <property type="entry name" value="HATPase_C_sf"/>
</dbReference>
<evidence type="ECO:0000313" key="21">
    <source>
        <dbReference type="Proteomes" id="UP000517759"/>
    </source>
</evidence>
<evidence type="ECO:0000256" key="15">
    <source>
        <dbReference type="SAM" id="Phobius"/>
    </source>
</evidence>
<dbReference type="PROSITE" id="PS50109">
    <property type="entry name" value="HIS_KIN"/>
    <property type="match status" value="1"/>
</dbReference>
<keyword evidence="11" id="KW-0902">Two-component regulatory system</keyword>
<dbReference type="InterPro" id="IPR003661">
    <property type="entry name" value="HisK_dim/P_dom"/>
</dbReference>
<keyword evidence="14" id="KW-0175">Coiled coil</keyword>
<keyword evidence="8 20" id="KW-0418">Kinase</keyword>
<dbReference type="FunFam" id="3.30.565.10:FF:000010">
    <property type="entry name" value="Sensor histidine kinase RcsC"/>
    <property type="match status" value="1"/>
</dbReference>
<evidence type="ECO:0000256" key="4">
    <source>
        <dbReference type="ARBA" id="ARBA00022553"/>
    </source>
</evidence>
<feature type="modified residue" description="4-aspartylphosphate" evidence="13">
    <location>
        <position position="699"/>
    </location>
</feature>
<dbReference type="SMART" id="SM00388">
    <property type="entry name" value="HisKA"/>
    <property type="match status" value="1"/>
</dbReference>
<reference evidence="19" key="1">
    <citation type="journal article" date="2014" name="Int. J. Syst. Evol. Microbiol.">
        <title>Complete genome of a new Firmicutes species belonging to the dominant human colonic microbiota ('Ruminococcus bicirculans') reveals two chromosomes and a selective capacity to utilize plant glucans.</title>
        <authorList>
            <consortium name="NISC Comparative Sequencing Program"/>
            <person name="Wegmann U."/>
            <person name="Louis P."/>
            <person name="Goesmann A."/>
            <person name="Henrissat B."/>
            <person name="Duncan S.H."/>
            <person name="Flint H.J."/>
        </authorList>
    </citation>
    <scope>NUCLEOTIDE SEQUENCE</scope>
    <source>
        <strain evidence="19">NBRC 107710</strain>
    </source>
</reference>
<dbReference type="Gene3D" id="3.30.565.10">
    <property type="entry name" value="Histidine kinase-like ATPase, C-terminal domain"/>
    <property type="match status" value="1"/>
</dbReference>
<dbReference type="EC" id="2.7.13.3" evidence="3"/>
<evidence type="ECO:0000256" key="1">
    <source>
        <dbReference type="ARBA" id="ARBA00000085"/>
    </source>
</evidence>
<dbReference type="SMART" id="SM00448">
    <property type="entry name" value="REC"/>
    <property type="match status" value="1"/>
</dbReference>
<keyword evidence="10 15" id="KW-1133">Transmembrane helix</keyword>
<dbReference type="InterPro" id="IPR003660">
    <property type="entry name" value="HAMP_dom"/>
</dbReference>
<gene>
    <name evidence="19" type="ORF">GCM10007884_24780</name>
    <name evidence="20" type="ORF">GGR33_001588</name>
</gene>
<organism evidence="20 21">
    <name type="scientific">Methylobacterium brachythecii</name>
    <dbReference type="NCBI Taxonomy" id="1176177"/>
    <lineage>
        <taxon>Bacteria</taxon>
        <taxon>Pseudomonadati</taxon>
        <taxon>Pseudomonadota</taxon>
        <taxon>Alphaproteobacteria</taxon>
        <taxon>Hyphomicrobiales</taxon>
        <taxon>Methylobacteriaceae</taxon>
        <taxon>Methylobacterium</taxon>
    </lineage>
</organism>
<dbReference type="InterPro" id="IPR005467">
    <property type="entry name" value="His_kinase_dom"/>
</dbReference>
<dbReference type="PROSITE" id="PS50110">
    <property type="entry name" value="RESPONSE_REGULATORY"/>
    <property type="match status" value="1"/>
</dbReference>
<feature type="coiled-coil region" evidence="14">
    <location>
        <begin position="366"/>
        <end position="400"/>
    </location>
</feature>
<dbReference type="EMBL" id="JACIDN010000003">
    <property type="protein sequence ID" value="MBB3902093.1"/>
    <property type="molecule type" value="Genomic_DNA"/>
</dbReference>
<dbReference type="Gene3D" id="1.10.287.130">
    <property type="match status" value="1"/>
</dbReference>
<dbReference type="RefSeq" id="WP_183503726.1">
    <property type="nucleotide sequence ID" value="NZ_BSPG01000012.1"/>
</dbReference>
<evidence type="ECO:0000259" key="17">
    <source>
        <dbReference type="PROSITE" id="PS50110"/>
    </source>
</evidence>
<dbReference type="Pfam" id="PF00672">
    <property type="entry name" value="HAMP"/>
    <property type="match status" value="1"/>
</dbReference>
<feature type="domain" description="Histidine kinase" evidence="16">
    <location>
        <begin position="407"/>
        <end position="629"/>
    </location>
</feature>
<evidence type="ECO:0000313" key="19">
    <source>
        <dbReference type="EMBL" id="GLS44490.1"/>
    </source>
</evidence>
<comment type="catalytic activity">
    <reaction evidence="1">
        <text>ATP + protein L-histidine = ADP + protein N-phospho-L-histidine.</text>
        <dbReference type="EC" id="2.7.13.3"/>
    </reaction>
</comment>
<feature type="transmembrane region" description="Helical" evidence="15">
    <location>
        <begin position="294"/>
        <end position="313"/>
    </location>
</feature>
<evidence type="ECO:0000256" key="10">
    <source>
        <dbReference type="ARBA" id="ARBA00022989"/>
    </source>
</evidence>
<dbReference type="Gene3D" id="3.40.50.2300">
    <property type="match status" value="1"/>
</dbReference>
<reference evidence="22" key="2">
    <citation type="journal article" date="2019" name="Int. J. Syst. Evol. Microbiol.">
        <title>The Global Catalogue of Microorganisms (GCM) 10K type strain sequencing project: providing services to taxonomists for standard genome sequencing and annotation.</title>
        <authorList>
            <consortium name="The Broad Institute Genomics Platform"/>
            <consortium name="The Broad Institute Genome Sequencing Center for Infectious Disease"/>
            <person name="Wu L."/>
            <person name="Ma J."/>
        </authorList>
    </citation>
    <scope>NUCLEOTIDE SEQUENCE [LARGE SCALE GENOMIC DNA]</scope>
    <source>
        <strain evidence="22">NBRC 107710</strain>
    </source>
</reference>
<dbReference type="FunFam" id="1.10.287.130:FF:000004">
    <property type="entry name" value="Ethylene receptor 1"/>
    <property type="match status" value="1"/>
</dbReference>
<keyword evidence="7" id="KW-0547">Nucleotide-binding</keyword>
<comment type="caution">
    <text evidence="20">The sequence shown here is derived from an EMBL/GenBank/DDBJ whole genome shotgun (WGS) entry which is preliminary data.</text>
</comment>
<evidence type="ECO:0000259" key="16">
    <source>
        <dbReference type="PROSITE" id="PS50109"/>
    </source>
</evidence>
<evidence type="ECO:0000256" key="11">
    <source>
        <dbReference type="ARBA" id="ARBA00023012"/>
    </source>
</evidence>
<comment type="subcellular location">
    <subcellularLocation>
        <location evidence="2">Membrane</location>
    </subcellularLocation>
</comment>
<keyword evidence="6 15" id="KW-0812">Transmembrane</keyword>
<feature type="domain" description="HAMP" evidence="18">
    <location>
        <begin position="314"/>
        <end position="367"/>
    </location>
</feature>
<evidence type="ECO:0000256" key="14">
    <source>
        <dbReference type="SAM" id="Coils"/>
    </source>
</evidence>
<accession>A0A7W6AF06</accession>
<evidence type="ECO:0000256" key="3">
    <source>
        <dbReference type="ARBA" id="ARBA00012438"/>
    </source>
</evidence>
<evidence type="ECO:0000259" key="18">
    <source>
        <dbReference type="PROSITE" id="PS50885"/>
    </source>
</evidence>
<reference evidence="19" key="4">
    <citation type="submission" date="2023-01" db="EMBL/GenBank/DDBJ databases">
        <title>Draft genome sequence of Methylobacterium brachythecii strain NBRC 107710.</title>
        <authorList>
            <person name="Sun Q."/>
            <person name="Mori K."/>
        </authorList>
    </citation>
    <scope>NUCLEOTIDE SEQUENCE</scope>
    <source>
        <strain evidence="19">NBRC 107710</strain>
    </source>
</reference>
<evidence type="ECO:0000256" key="8">
    <source>
        <dbReference type="ARBA" id="ARBA00022777"/>
    </source>
</evidence>
<keyword evidence="5" id="KW-0808">Transferase</keyword>
<dbReference type="Proteomes" id="UP000517759">
    <property type="component" value="Unassembled WGS sequence"/>
</dbReference>
<dbReference type="CDD" id="cd00082">
    <property type="entry name" value="HisKA"/>
    <property type="match status" value="1"/>
</dbReference>
<dbReference type="SMART" id="SM00387">
    <property type="entry name" value="HATPase_c"/>
    <property type="match status" value="1"/>
</dbReference>
<dbReference type="Pfam" id="PF02518">
    <property type="entry name" value="HATPase_c"/>
    <property type="match status" value="1"/>
</dbReference>
<evidence type="ECO:0000256" key="12">
    <source>
        <dbReference type="ARBA" id="ARBA00023136"/>
    </source>
</evidence>
<proteinExistence type="predicted"/>